<evidence type="ECO:0000256" key="2">
    <source>
        <dbReference type="SAM" id="Phobius"/>
    </source>
</evidence>
<comment type="caution">
    <text evidence="3">The sequence shown here is derived from an EMBL/GenBank/DDBJ whole genome shotgun (WGS) entry which is preliminary data.</text>
</comment>
<feature type="transmembrane region" description="Helical" evidence="2">
    <location>
        <begin position="330"/>
        <end position="352"/>
    </location>
</feature>
<feature type="region of interest" description="Disordered" evidence="1">
    <location>
        <begin position="469"/>
        <end position="500"/>
    </location>
</feature>
<dbReference type="Proteomes" id="UP001642405">
    <property type="component" value="Unassembled WGS sequence"/>
</dbReference>
<reference evidence="3 4" key="1">
    <citation type="submission" date="2024-01" db="EMBL/GenBank/DDBJ databases">
        <authorList>
            <person name="Allen C."/>
            <person name="Tagirdzhanova G."/>
        </authorList>
    </citation>
    <scope>NUCLEOTIDE SEQUENCE [LARGE SCALE GENOMIC DNA]</scope>
</reference>
<keyword evidence="2" id="KW-0812">Transmembrane</keyword>
<dbReference type="EMBL" id="CAWUHB010000002">
    <property type="protein sequence ID" value="CAK7209627.1"/>
    <property type="molecule type" value="Genomic_DNA"/>
</dbReference>
<keyword evidence="4" id="KW-1185">Reference proteome</keyword>
<keyword evidence="2" id="KW-1133">Transmembrane helix</keyword>
<feature type="transmembrane region" description="Helical" evidence="2">
    <location>
        <begin position="94"/>
        <end position="113"/>
    </location>
</feature>
<feature type="transmembrane region" description="Helical" evidence="2">
    <location>
        <begin position="69"/>
        <end position="87"/>
    </location>
</feature>
<evidence type="ECO:0000313" key="3">
    <source>
        <dbReference type="EMBL" id="CAK7209627.1"/>
    </source>
</evidence>
<evidence type="ECO:0000313" key="4">
    <source>
        <dbReference type="Proteomes" id="UP001642405"/>
    </source>
</evidence>
<evidence type="ECO:0000256" key="1">
    <source>
        <dbReference type="SAM" id="MobiDB-lite"/>
    </source>
</evidence>
<proteinExistence type="predicted"/>
<feature type="transmembrane region" description="Helical" evidence="2">
    <location>
        <begin position="200"/>
        <end position="218"/>
    </location>
</feature>
<gene>
    <name evidence="3" type="ORF">SCUCBS95973_000504</name>
</gene>
<name>A0ABP0AQU1_9PEZI</name>
<sequence length="693" mass="76007">MPYLRPLDYVRRVSYALFHSCRCCCCFCLRPPFPHCVVFAQTCAAALVGVILFGPPFIHLYCGGNHGNWLLDCLGLLLLLLGVGGSSTCNPSTWLVALVANYAYLLGFLFSLGDPLGGGGELRSSNHAHRYLLDNSVNADNSEARETLAAGRIARTVVGLAFDSGRAQSLGWPPADSPETTMTVSMLRDNALGSVLLQKVYPLTVVAIIFPALVYLFYSTTRQLLRRLHCSTLGACNLHLPLRAAASNTHAKHDASDSAVETAISRHTSVGSFTPSPPSSPIITTKVLFRGTGRPAGTKPPSPLRVCGRVLVGILKIASGTLAEGAVETLAPFVFGAILIVTTATAIVLYGIGHIGVASLTESGVFGLTKDAVDTLLGLVRMQWRFLRQLRWSWWLDTAARYERRYEDHVLGVGQPDHVHDVHDVHDAHDTTHTGHTVQPTGHHDNCVRTDTDTNCILHWHLGTTGEPSVRANDHFDPDDAGMEANTQNSEKNDVQHAQTTGRRRFCQHFHRDHHHHHHNRRLRCHHRSRPHQRHLRRQRQPGLHIRLEKRRDWVRWFFGRPHMTTAEDPQQASVSLASAAAEVAEGLFGQVLIQPGTDGLIPIVGGIVENDAAQTGLFDQQSARSGSGIHFFANNFDPADFNPNDMRDTYSPALEIIVPDEPAFLSREAPDLALLPPVVPFDVSSTAGQGNF</sequence>
<keyword evidence="2" id="KW-0472">Membrane</keyword>
<feature type="region of interest" description="Disordered" evidence="1">
    <location>
        <begin position="513"/>
        <end position="539"/>
    </location>
</feature>
<feature type="transmembrane region" description="Helical" evidence="2">
    <location>
        <begin position="36"/>
        <end position="57"/>
    </location>
</feature>
<protein>
    <submittedName>
        <fullName evidence="3">Uncharacterized protein</fullName>
    </submittedName>
</protein>
<feature type="compositionally biased region" description="Polar residues" evidence="1">
    <location>
        <begin position="485"/>
        <end position="500"/>
    </location>
</feature>
<organism evidence="3 4">
    <name type="scientific">Sporothrix curviconia</name>
    <dbReference type="NCBI Taxonomy" id="1260050"/>
    <lineage>
        <taxon>Eukaryota</taxon>
        <taxon>Fungi</taxon>
        <taxon>Dikarya</taxon>
        <taxon>Ascomycota</taxon>
        <taxon>Pezizomycotina</taxon>
        <taxon>Sordariomycetes</taxon>
        <taxon>Sordariomycetidae</taxon>
        <taxon>Ophiostomatales</taxon>
        <taxon>Ophiostomataceae</taxon>
        <taxon>Sporothrix</taxon>
    </lineage>
</organism>
<accession>A0ABP0AQU1</accession>